<sequence length="593" mass="66768">MLASKSSAFSNKRKGPCSNGDSSISDVWSLLSENIASYLRRSVVSLVLTDEYGFHSALSGIAIECQDDVTKFVTTGILASALLRGHYKQEIEVYCEGNVVTGHLYEYDSSRQLAVVKVECALDVQCVRLNRGMECRPCKQLIAVGRHFDRLIAVRGEISYGSKDREFLIFPHISKNWLGAAFFDINGEFVGMNHCLMMPSKIFLERSKSREVFHYVGMNGSYEFTRDSNGLKEKFLPLAYDVFEKERFPDLCALGYPIPSRSMVNRGMILVNTFECPFGDVYPKGVWGKFRKRVSSEITRNVVALASFKGDTRFFACTGIFIDFDGKHQILTSASLVRDPDDQNKIIKDFRVSVPDYTVILVLPGFYVSLYCLQIKVLLPGKRCEIGKLELHSLRYNVALVSVHKYRALCPVNLERLPVNLTNDMIHDCMVNDTTVVAIGRTFQSGTFQSGTLMAASGKLTTDALRKLDCEALSYSTCKITKVAGIGGPLVDIDGNFIGMNFHGMCFNEIGTPYLYREDLSAILKFLKTKETKKFYWGGSILGDEESKKRMNKWPVPDPYWCDSSDMEEDQMNEKREVRSDSCPMLGSKRVLK</sequence>
<evidence type="ECO:0000313" key="3">
    <source>
        <dbReference type="Proteomes" id="UP001497457"/>
    </source>
</evidence>
<evidence type="ECO:0000313" key="2">
    <source>
        <dbReference type="EMBL" id="CAL5074711.1"/>
    </source>
</evidence>
<evidence type="ECO:0000256" key="1">
    <source>
        <dbReference type="SAM" id="MobiDB-lite"/>
    </source>
</evidence>
<accession>A0ABC9FFW4</accession>
<keyword evidence="3" id="KW-1185">Reference proteome</keyword>
<reference evidence="2" key="1">
    <citation type="submission" date="2024-10" db="EMBL/GenBank/DDBJ databases">
        <authorList>
            <person name="Ryan C."/>
        </authorList>
    </citation>
    <scope>NUCLEOTIDE SEQUENCE [LARGE SCALE GENOMIC DNA]</scope>
</reference>
<name>A0ABC9FFW4_9POAL</name>
<dbReference type="Proteomes" id="UP001497457">
    <property type="component" value="Chromosome 6rd"/>
</dbReference>
<dbReference type="EMBL" id="OZ075116">
    <property type="protein sequence ID" value="CAL5074711.1"/>
    <property type="molecule type" value="Genomic_DNA"/>
</dbReference>
<proteinExistence type="predicted"/>
<dbReference type="Pfam" id="PF13365">
    <property type="entry name" value="Trypsin_2"/>
    <property type="match status" value="1"/>
</dbReference>
<dbReference type="AlphaFoldDB" id="A0ABC9FFW4"/>
<feature type="region of interest" description="Disordered" evidence="1">
    <location>
        <begin position="1"/>
        <end position="22"/>
    </location>
</feature>
<dbReference type="InterPro" id="IPR009003">
    <property type="entry name" value="Peptidase_S1_PA"/>
</dbReference>
<dbReference type="SUPFAM" id="SSF50494">
    <property type="entry name" value="Trypsin-like serine proteases"/>
    <property type="match status" value="2"/>
</dbReference>
<protein>
    <submittedName>
        <fullName evidence="2">Uncharacterized protein</fullName>
    </submittedName>
</protein>
<organism evidence="2 3">
    <name type="scientific">Urochloa decumbens</name>
    <dbReference type="NCBI Taxonomy" id="240449"/>
    <lineage>
        <taxon>Eukaryota</taxon>
        <taxon>Viridiplantae</taxon>
        <taxon>Streptophyta</taxon>
        <taxon>Embryophyta</taxon>
        <taxon>Tracheophyta</taxon>
        <taxon>Spermatophyta</taxon>
        <taxon>Magnoliopsida</taxon>
        <taxon>Liliopsida</taxon>
        <taxon>Poales</taxon>
        <taxon>Poaceae</taxon>
        <taxon>PACMAD clade</taxon>
        <taxon>Panicoideae</taxon>
        <taxon>Panicodae</taxon>
        <taxon>Paniceae</taxon>
        <taxon>Melinidinae</taxon>
        <taxon>Urochloa</taxon>
    </lineage>
</organism>
<gene>
    <name evidence="2" type="ORF">URODEC1_LOCUS105360</name>
</gene>
<feature type="compositionally biased region" description="Polar residues" evidence="1">
    <location>
        <begin position="1"/>
        <end position="10"/>
    </location>
</feature>
<dbReference type="PANTHER" id="PTHR18868">
    <property type="entry name" value="OS07G0665300 PROTEIN-RELATED"/>
    <property type="match status" value="1"/>
</dbReference>
<feature type="region of interest" description="Disordered" evidence="1">
    <location>
        <begin position="562"/>
        <end position="593"/>
    </location>
</feature>
<dbReference type="PANTHER" id="PTHR18868:SF45">
    <property type="entry name" value="OS03G0109900 PROTEIN"/>
    <property type="match status" value="1"/>
</dbReference>